<evidence type="ECO:0000256" key="2">
    <source>
        <dbReference type="ARBA" id="ARBA00008610"/>
    </source>
</evidence>
<dbReference type="InterPro" id="IPR028082">
    <property type="entry name" value="Peripla_BP_I"/>
</dbReference>
<evidence type="ECO:0000259" key="7">
    <source>
        <dbReference type="Pfam" id="PF02608"/>
    </source>
</evidence>
<evidence type="ECO:0000256" key="5">
    <source>
        <dbReference type="ARBA" id="ARBA00023136"/>
    </source>
</evidence>
<evidence type="ECO:0000256" key="4">
    <source>
        <dbReference type="ARBA" id="ARBA00022729"/>
    </source>
</evidence>
<keyword evidence="6" id="KW-0449">Lipoprotein</keyword>
<dbReference type="Proteomes" id="UP001144471">
    <property type="component" value="Unassembled WGS sequence"/>
</dbReference>
<dbReference type="PANTHER" id="PTHR34296">
    <property type="entry name" value="TRANSCRIPTIONAL ACTIVATOR PROTEIN MED"/>
    <property type="match status" value="1"/>
</dbReference>
<sequence length="307" mass="32769">MKKLLLVLVVVLSFLGCGKDKVSQEAAEKIGLVFSVGGLGDKSFNDSAYEGVKRVKEKQGIDIKYVEPESVAVMKDYLQSFADEGYDLVITVGFYFVDPLTEVATNYPDTKFVIIDGVVDLPNVKSVVFDEYQRGILAGASAALKSENGVTGIVGGLEIPIITTYIDGYRAGAKMVNNDIEVLVNYAGSFSDPVKGKEIAVMMNQGGADVISHVAGGTGVGVMEAAKEKNFYAIGVDSDQKYLAPEQVVTSVLKNIDNVVEGVVEEYTAGNFKGGVETLGLKEKGIALTEKVEGIEEIEAIIEGKVQ</sequence>
<dbReference type="PANTHER" id="PTHR34296:SF2">
    <property type="entry name" value="ABC TRANSPORTER GUANOSINE-BINDING PROTEIN NUPN"/>
    <property type="match status" value="1"/>
</dbReference>
<dbReference type="Gene3D" id="3.40.50.2300">
    <property type="match status" value="2"/>
</dbReference>
<comment type="caution">
    <text evidence="8">The sequence shown here is derived from an EMBL/GenBank/DDBJ whole genome shotgun (WGS) entry which is preliminary data.</text>
</comment>
<evidence type="ECO:0000313" key="9">
    <source>
        <dbReference type="Proteomes" id="UP001144471"/>
    </source>
</evidence>
<evidence type="ECO:0000256" key="1">
    <source>
        <dbReference type="ARBA" id="ARBA00004193"/>
    </source>
</evidence>
<comment type="similarity">
    <text evidence="2">Belongs to the BMP lipoprotein family.</text>
</comment>
<protein>
    <submittedName>
        <fullName evidence="8">BMP family ABC transporter substrate-binding protein</fullName>
    </submittedName>
</protein>
<name>A0A9W6LMV9_9FUSO</name>
<evidence type="ECO:0000313" key="8">
    <source>
        <dbReference type="EMBL" id="GLI55295.1"/>
    </source>
</evidence>
<dbReference type="CDD" id="cd06354">
    <property type="entry name" value="PBP1_PrnA-like"/>
    <property type="match status" value="1"/>
</dbReference>
<evidence type="ECO:0000256" key="6">
    <source>
        <dbReference type="ARBA" id="ARBA00023288"/>
    </source>
</evidence>
<keyword evidence="9" id="KW-1185">Reference proteome</keyword>
<dbReference type="InterPro" id="IPR003760">
    <property type="entry name" value="PnrA-like"/>
</dbReference>
<dbReference type="PROSITE" id="PS51257">
    <property type="entry name" value="PROKAR_LIPOPROTEIN"/>
    <property type="match status" value="1"/>
</dbReference>
<dbReference type="InterPro" id="IPR050957">
    <property type="entry name" value="BMP_lipoprotein"/>
</dbReference>
<dbReference type="AlphaFoldDB" id="A0A9W6LMV9"/>
<dbReference type="EMBL" id="BSDY01000003">
    <property type="protein sequence ID" value="GLI55295.1"/>
    <property type="molecule type" value="Genomic_DNA"/>
</dbReference>
<keyword evidence="3" id="KW-1003">Cell membrane</keyword>
<dbReference type="Pfam" id="PF02608">
    <property type="entry name" value="Bmp"/>
    <property type="match status" value="1"/>
</dbReference>
<gene>
    <name evidence="8" type="ORF">PM10SUCC1_08090</name>
</gene>
<reference evidence="8" key="1">
    <citation type="submission" date="2022-12" db="EMBL/GenBank/DDBJ databases">
        <title>Reference genome sequencing for broad-spectrum identification of bacterial and archaeal isolates by mass spectrometry.</title>
        <authorList>
            <person name="Sekiguchi Y."/>
            <person name="Tourlousse D.M."/>
        </authorList>
    </citation>
    <scope>NUCLEOTIDE SEQUENCE</scope>
    <source>
        <strain evidence="8">10succ1</strain>
    </source>
</reference>
<keyword evidence="5" id="KW-0472">Membrane</keyword>
<feature type="domain" description="ABC transporter substrate-binding protein PnrA-like" evidence="7">
    <location>
        <begin position="33"/>
        <end position="291"/>
    </location>
</feature>
<comment type="subcellular location">
    <subcellularLocation>
        <location evidence="1">Cell membrane</location>
        <topology evidence="1">Lipid-anchor</topology>
    </subcellularLocation>
</comment>
<accession>A0A9W6LMV9</accession>
<proteinExistence type="inferred from homology"/>
<dbReference type="GO" id="GO:0005886">
    <property type="term" value="C:plasma membrane"/>
    <property type="evidence" value="ECO:0007669"/>
    <property type="project" value="UniProtKB-SubCell"/>
</dbReference>
<keyword evidence="4" id="KW-0732">Signal</keyword>
<dbReference type="RefSeq" id="WP_281833646.1">
    <property type="nucleotide sequence ID" value="NZ_BSDY01000003.1"/>
</dbReference>
<organism evidence="8 9">
    <name type="scientific">Propionigenium maris DSM 9537</name>
    <dbReference type="NCBI Taxonomy" id="1123000"/>
    <lineage>
        <taxon>Bacteria</taxon>
        <taxon>Fusobacteriati</taxon>
        <taxon>Fusobacteriota</taxon>
        <taxon>Fusobacteriia</taxon>
        <taxon>Fusobacteriales</taxon>
        <taxon>Fusobacteriaceae</taxon>
        <taxon>Propionigenium</taxon>
    </lineage>
</organism>
<dbReference type="SUPFAM" id="SSF53822">
    <property type="entry name" value="Periplasmic binding protein-like I"/>
    <property type="match status" value="1"/>
</dbReference>
<evidence type="ECO:0000256" key="3">
    <source>
        <dbReference type="ARBA" id="ARBA00022475"/>
    </source>
</evidence>